<feature type="domain" description="Glycosyl transferase family 1" evidence="3">
    <location>
        <begin position="176"/>
        <end position="346"/>
    </location>
</feature>
<dbReference type="Proteomes" id="UP001501470">
    <property type="component" value="Unassembled WGS sequence"/>
</dbReference>
<proteinExistence type="predicted"/>
<dbReference type="Gene3D" id="3.40.50.2000">
    <property type="entry name" value="Glycogen Phosphorylase B"/>
    <property type="match status" value="2"/>
</dbReference>
<accession>A0ABP4M4I2</accession>
<sequence length="376" mass="40476">MTISYGFLSTYPPTQCGLATFAASLLRALTTPGSGDRAGVVRVVESPTYADRPEVVARLLLHSPAGEQPAVAALERHDVVIVQHEYGIYGGADGEDLLPVLRQLRLPVIVVLHTVLSQPTEHQKAVLEQVVALAGVAVAMTEAARTRLIAQYAVEPDKVVVIPHGAPETRPLRRLKSSDRPVILTWGLLGPGKGIEWAIAGLRLVRHLVPRPQYVIAGQTHPKVLAEQGEAYRLKLYSKVRALGLAGLVSFERAYLEQDRLDRLIERADVVLLPYDSPDQATSGVLVEALAAHKPVIATSFPHAVETLGGGAGLLVPHRDGPAIGAALKRVLTEPGLVTGMHEKAERISQRSGWSIVAERYRTLATSLLSRAPVPL</sequence>
<protein>
    <submittedName>
        <fullName evidence="5">Glycosyltransferase</fullName>
    </submittedName>
</protein>
<keyword evidence="1" id="KW-0328">Glycosyltransferase</keyword>
<evidence type="ECO:0000313" key="5">
    <source>
        <dbReference type="EMBL" id="GAA1536183.1"/>
    </source>
</evidence>
<dbReference type="Pfam" id="PF13439">
    <property type="entry name" value="Glyco_transf_4"/>
    <property type="match status" value="1"/>
</dbReference>
<dbReference type="EMBL" id="BAAAQD010000013">
    <property type="protein sequence ID" value="GAA1536183.1"/>
    <property type="molecule type" value="Genomic_DNA"/>
</dbReference>
<dbReference type="RefSeq" id="WP_344505972.1">
    <property type="nucleotide sequence ID" value="NZ_BAAAQD010000013.1"/>
</dbReference>
<evidence type="ECO:0000313" key="6">
    <source>
        <dbReference type="Proteomes" id="UP001501470"/>
    </source>
</evidence>
<dbReference type="Pfam" id="PF00534">
    <property type="entry name" value="Glycos_transf_1"/>
    <property type="match status" value="1"/>
</dbReference>
<dbReference type="SUPFAM" id="SSF53756">
    <property type="entry name" value="UDP-Glycosyltransferase/glycogen phosphorylase"/>
    <property type="match status" value="1"/>
</dbReference>
<name>A0ABP4M4I2_9ACTN</name>
<evidence type="ECO:0000256" key="2">
    <source>
        <dbReference type="ARBA" id="ARBA00022679"/>
    </source>
</evidence>
<evidence type="ECO:0000259" key="3">
    <source>
        <dbReference type="Pfam" id="PF00534"/>
    </source>
</evidence>
<evidence type="ECO:0000256" key="1">
    <source>
        <dbReference type="ARBA" id="ARBA00022676"/>
    </source>
</evidence>
<dbReference type="PANTHER" id="PTHR12526:SF572">
    <property type="entry name" value="BLL5144 PROTEIN"/>
    <property type="match status" value="1"/>
</dbReference>
<dbReference type="InterPro" id="IPR001296">
    <property type="entry name" value="Glyco_trans_1"/>
</dbReference>
<dbReference type="PANTHER" id="PTHR12526">
    <property type="entry name" value="GLYCOSYLTRANSFERASE"/>
    <property type="match status" value="1"/>
</dbReference>
<reference evidence="6" key="1">
    <citation type="journal article" date="2019" name="Int. J. Syst. Evol. Microbiol.">
        <title>The Global Catalogue of Microorganisms (GCM) 10K type strain sequencing project: providing services to taxonomists for standard genome sequencing and annotation.</title>
        <authorList>
            <consortium name="The Broad Institute Genomics Platform"/>
            <consortium name="The Broad Institute Genome Sequencing Center for Infectious Disease"/>
            <person name="Wu L."/>
            <person name="Ma J."/>
        </authorList>
    </citation>
    <scope>NUCLEOTIDE SEQUENCE [LARGE SCALE GENOMIC DNA]</scope>
    <source>
        <strain evidence="6">JCM 15933</strain>
    </source>
</reference>
<feature type="domain" description="Glycosyltransferase subfamily 4-like N-terminal" evidence="4">
    <location>
        <begin position="54"/>
        <end position="166"/>
    </location>
</feature>
<comment type="caution">
    <text evidence="5">The sequence shown here is derived from an EMBL/GenBank/DDBJ whole genome shotgun (WGS) entry which is preliminary data.</text>
</comment>
<gene>
    <name evidence="5" type="ORF">GCM10009827_063270</name>
</gene>
<dbReference type="InterPro" id="IPR028098">
    <property type="entry name" value="Glyco_trans_4-like_N"/>
</dbReference>
<evidence type="ECO:0000259" key="4">
    <source>
        <dbReference type="Pfam" id="PF13439"/>
    </source>
</evidence>
<organism evidence="5 6">
    <name type="scientific">Dactylosporangium maewongense</name>
    <dbReference type="NCBI Taxonomy" id="634393"/>
    <lineage>
        <taxon>Bacteria</taxon>
        <taxon>Bacillati</taxon>
        <taxon>Actinomycetota</taxon>
        <taxon>Actinomycetes</taxon>
        <taxon>Micromonosporales</taxon>
        <taxon>Micromonosporaceae</taxon>
        <taxon>Dactylosporangium</taxon>
    </lineage>
</organism>
<keyword evidence="2" id="KW-0808">Transferase</keyword>
<keyword evidence="6" id="KW-1185">Reference proteome</keyword>